<evidence type="ECO:0000259" key="1">
    <source>
        <dbReference type="Pfam" id="PF12766"/>
    </source>
</evidence>
<proteinExistence type="predicted"/>
<evidence type="ECO:0000313" key="2">
    <source>
        <dbReference type="EMBL" id="KAK7230753.1"/>
    </source>
</evidence>
<sequence>MQAVRLSLVAAASLVRGTRSFAPASRNAGARSFAAPAGRSRTMSSMEDAGGVVPWRERIVGSIAKSRKIRGGNYVQLASVDESGLPRVRTVVFRGFAPDGCLKIITDARSQKVQQSKHVEVCWWFSQSSEQYRFAGELAYVGADYPDADRVALRKQMWGNLSDNAREQFFWAHPPRGAFDAEPEDVPKGGRAEDTGNVLPVPDVFLLGLLEPTSVDYLRLTDNFRQMDTAAEGAWAAARVNP</sequence>
<comment type="caution">
    <text evidence="2">The sequence shown here is derived from an EMBL/GenBank/DDBJ whole genome shotgun (WGS) entry which is preliminary data.</text>
</comment>
<dbReference type="EMBL" id="JBBJCI010000424">
    <property type="protein sequence ID" value="KAK7230753.1"/>
    <property type="molecule type" value="Genomic_DNA"/>
</dbReference>
<dbReference type="PANTHER" id="PTHR28243:SF1">
    <property type="entry name" value="PYRIDOXAMINE 5'-PHOSPHATE OXIDASE ALR4036 FAMILY FMN-BINDING DOMAIN-CONTAINING PROTEIN"/>
    <property type="match status" value="1"/>
</dbReference>
<dbReference type="Pfam" id="PF12766">
    <property type="entry name" value="Pyridox_oxase_2"/>
    <property type="match status" value="1"/>
</dbReference>
<dbReference type="PANTHER" id="PTHR28243">
    <property type="entry name" value="AGL049CP"/>
    <property type="match status" value="1"/>
</dbReference>
<accession>A0ABR1FH95</accession>
<name>A0ABR1FH95_AURAN</name>
<dbReference type="InterPro" id="IPR012349">
    <property type="entry name" value="Split_barrel_FMN-bd"/>
</dbReference>
<dbReference type="Gene3D" id="2.30.110.10">
    <property type="entry name" value="Electron Transport, Fmn-binding Protein, Chain A"/>
    <property type="match status" value="1"/>
</dbReference>
<gene>
    <name evidence="2" type="ORF">SO694_00173028</name>
</gene>
<reference evidence="2 3" key="1">
    <citation type="submission" date="2024-03" db="EMBL/GenBank/DDBJ databases">
        <title>Aureococcus anophagefferens CCMP1851 and Kratosvirus quantuckense: Draft genome of a second virus-susceptible host strain in the model system.</title>
        <authorList>
            <person name="Chase E."/>
            <person name="Truchon A.R."/>
            <person name="Schepens W."/>
            <person name="Wilhelm S.W."/>
        </authorList>
    </citation>
    <scope>NUCLEOTIDE SEQUENCE [LARGE SCALE GENOMIC DNA]</scope>
    <source>
        <strain evidence="2 3">CCMP1851</strain>
    </source>
</reference>
<dbReference type="SUPFAM" id="SSF50475">
    <property type="entry name" value="FMN-binding split barrel"/>
    <property type="match status" value="1"/>
</dbReference>
<keyword evidence="3" id="KW-1185">Reference proteome</keyword>
<feature type="domain" description="Pyridoxamine 5'-phosphate oxidase Alr4036 family FMN-binding" evidence="1">
    <location>
        <begin position="54"/>
        <end position="140"/>
    </location>
</feature>
<protein>
    <submittedName>
        <fullName evidence="2">Pyridoxamine 5'-phosphate oxidase</fullName>
    </submittedName>
</protein>
<dbReference type="Proteomes" id="UP001363151">
    <property type="component" value="Unassembled WGS sequence"/>
</dbReference>
<evidence type="ECO:0000313" key="3">
    <source>
        <dbReference type="Proteomes" id="UP001363151"/>
    </source>
</evidence>
<dbReference type="InterPro" id="IPR024624">
    <property type="entry name" value="Pyridox_Oxase_Alr4036_FMN-bd"/>
</dbReference>
<organism evidence="2 3">
    <name type="scientific">Aureococcus anophagefferens</name>
    <name type="common">Harmful bloom alga</name>
    <dbReference type="NCBI Taxonomy" id="44056"/>
    <lineage>
        <taxon>Eukaryota</taxon>
        <taxon>Sar</taxon>
        <taxon>Stramenopiles</taxon>
        <taxon>Ochrophyta</taxon>
        <taxon>Pelagophyceae</taxon>
        <taxon>Pelagomonadales</taxon>
        <taxon>Pelagomonadaceae</taxon>
        <taxon>Aureococcus</taxon>
    </lineage>
</organism>